<sequence>MFINAVSGTQNVEMGGRDRDAGPAQNYRTSTRQISTDESTLLGEELELHYILEFYRHVGNICSSPVQRPVEIRPLESSAVNHVVASRKMKSCMLLLSCVAPSAAFVAPSGPAVNTALAAQQSRTEFLRDVTATVGASVVVSTLGGMPAYADEVLPSGNKIDDIFETPEPYYTRIGSGGLIKGVEEVLPKMVVGDRWVLTVPGPLAFGPAGRKASAGKPRIPGNQEIIFDVEMVGLPGKEQELIDIIGD</sequence>
<accession>K0RLE3</accession>
<feature type="domain" description="PPIase FKBP-type" evidence="7">
    <location>
        <begin position="135"/>
        <end position="236"/>
    </location>
</feature>
<dbReference type="PANTHER" id="PTHR43811:SF17">
    <property type="entry name" value="PEPTIDYL-PROLYL CIS-TRANS ISOMERASE FKBP16-3, CHLOROPLASTIC"/>
    <property type="match status" value="1"/>
</dbReference>
<comment type="caution">
    <text evidence="8">The sequence shown here is derived from an EMBL/GenBank/DDBJ whole genome shotgun (WGS) entry which is preliminary data.</text>
</comment>
<dbReference type="AlphaFoldDB" id="K0RLE3"/>
<evidence type="ECO:0000256" key="4">
    <source>
        <dbReference type="ARBA" id="ARBA00023235"/>
    </source>
</evidence>
<evidence type="ECO:0000313" key="8">
    <source>
        <dbReference type="EMBL" id="EJK54543.1"/>
    </source>
</evidence>
<evidence type="ECO:0000256" key="2">
    <source>
        <dbReference type="ARBA" id="ARBA00013194"/>
    </source>
</evidence>
<dbReference type="SUPFAM" id="SSF54534">
    <property type="entry name" value="FKBP-like"/>
    <property type="match status" value="1"/>
</dbReference>
<keyword evidence="3 5" id="KW-0697">Rotamase</keyword>
<protein>
    <recommendedName>
        <fullName evidence="2 5">peptidylprolyl isomerase</fullName>
        <ecNumber evidence="2 5">5.2.1.8</ecNumber>
    </recommendedName>
</protein>
<dbReference type="EMBL" id="AGNL01035671">
    <property type="protein sequence ID" value="EJK54543.1"/>
    <property type="molecule type" value="Genomic_DNA"/>
</dbReference>
<comment type="catalytic activity">
    <reaction evidence="1 5">
        <text>[protein]-peptidylproline (omega=180) = [protein]-peptidylproline (omega=0)</text>
        <dbReference type="Rhea" id="RHEA:16237"/>
        <dbReference type="Rhea" id="RHEA-COMP:10747"/>
        <dbReference type="Rhea" id="RHEA-COMP:10748"/>
        <dbReference type="ChEBI" id="CHEBI:83833"/>
        <dbReference type="ChEBI" id="CHEBI:83834"/>
        <dbReference type="EC" id="5.2.1.8"/>
    </reaction>
</comment>
<dbReference type="InterPro" id="IPR001179">
    <property type="entry name" value="PPIase_FKBP_dom"/>
</dbReference>
<evidence type="ECO:0000256" key="1">
    <source>
        <dbReference type="ARBA" id="ARBA00000971"/>
    </source>
</evidence>
<dbReference type="Proteomes" id="UP000266841">
    <property type="component" value="Unassembled WGS sequence"/>
</dbReference>
<dbReference type="GO" id="GO:0003755">
    <property type="term" value="F:peptidyl-prolyl cis-trans isomerase activity"/>
    <property type="evidence" value="ECO:0007669"/>
    <property type="project" value="UniProtKB-KW"/>
</dbReference>
<dbReference type="Pfam" id="PF00254">
    <property type="entry name" value="FKBP_C"/>
    <property type="match status" value="1"/>
</dbReference>
<evidence type="ECO:0000256" key="6">
    <source>
        <dbReference type="SAM" id="MobiDB-lite"/>
    </source>
</evidence>
<dbReference type="InterPro" id="IPR046357">
    <property type="entry name" value="PPIase_dom_sf"/>
</dbReference>
<name>K0RLE3_THAOC</name>
<dbReference type="eggNOG" id="KOG0552">
    <property type="taxonomic scope" value="Eukaryota"/>
</dbReference>
<keyword evidence="4 5" id="KW-0413">Isomerase</keyword>
<dbReference type="PANTHER" id="PTHR43811">
    <property type="entry name" value="FKBP-TYPE PEPTIDYL-PROLYL CIS-TRANS ISOMERASE FKPA"/>
    <property type="match status" value="1"/>
</dbReference>
<reference evidence="8 9" key="1">
    <citation type="journal article" date="2012" name="Genome Biol.">
        <title>Genome and low-iron response of an oceanic diatom adapted to chronic iron limitation.</title>
        <authorList>
            <person name="Lommer M."/>
            <person name="Specht M."/>
            <person name="Roy A.S."/>
            <person name="Kraemer L."/>
            <person name="Andreson R."/>
            <person name="Gutowska M.A."/>
            <person name="Wolf J."/>
            <person name="Bergner S.V."/>
            <person name="Schilhabel M.B."/>
            <person name="Klostermeier U.C."/>
            <person name="Beiko R.G."/>
            <person name="Rosenstiel P."/>
            <person name="Hippler M."/>
            <person name="Laroche J."/>
        </authorList>
    </citation>
    <scope>NUCLEOTIDE SEQUENCE [LARGE SCALE GENOMIC DNA]</scope>
    <source>
        <strain evidence="8 9">CCMP1005</strain>
    </source>
</reference>
<evidence type="ECO:0000259" key="7">
    <source>
        <dbReference type="PROSITE" id="PS50059"/>
    </source>
</evidence>
<feature type="region of interest" description="Disordered" evidence="6">
    <location>
        <begin position="1"/>
        <end position="33"/>
    </location>
</feature>
<proteinExistence type="predicted"/>
<dbReference type="PROSITE" id="PS50059">
    <property type="entry name" value="FKBP_PPIASE"/>
    <property type="match status" value="1"/>
</dbReference>
<gene>
    <name evidence="8" type="ORF">THAOC_25816</name>
</gene>
<organism evidence="8 9">
    <name type="scientific">Thalassiosira oceanica</name>
    <name type="common">Marine diatom</name>
    <dbReference type="NCBI Taxonomy" id="159749"/>
    <lineage>
        <taxon>Eukaryota</taxon>
        <taxon>Sar</taxon>
        <taxon>Stramenopiles</taxon>
        <taxon>Ochrophyta</taxon>
        <taxon>Bacillariophyta</taxon>
        <taxon>Coscinodiscophyceae</taxon>
        <taxon>Thalassiosirophycidae</taxon>
        <taxon>Thalassiosirales</taxon>
        <taxon>Thalassiosiraceae</taxon>
        <taxon>Thalassiosira</taxon>
    </lineage>
</organism>
<evidence type="ECO:0000256" key="3">
    <source>
        <dbReference type="ARBA" id="ARBA00023110"/>
    </source>
</evidence>
<evidence type="ECO:0000313" key="9">
    <source>
        <dbReference type="Proteomes" id="UP000266841"/>
    </source>
</evidence>
<evidence type="ECO:0000256" key="5">
    <source>
        <dbReference type="PROSITE-ProRule" id="PRU00277"/>
    </source>
</evidence>
<dbReference type="OrthoDB" id="77911at2759"/>
<keyword evidence="9" id="KW-1185">Reference proteome</keyword>
<dbReference type="EC" id="5.2.1.8" evidence="2 5"/>
<dbReference type="Gene3D" id="3.10.50.40">
    <property type="match status" value="1"/>
</dbReference>
<feature type="compositionally biased region" description="Polar residues" evidence="6">
    <location>
        <begin position="1"/>
        <end position="12"/>
    </location>
</feature>